<accession>A0A9P6L8F3</accession>
<dbReference type="Pfam" id="PF00035">
    <property type="entry name" value="dsrm"/>
    <property type="match status" value="1"/>
</dbReference>
<evidence type="ECO:0000313" key="4">
    <source>
        <dbReference type="Proteomes" id="UP000736335"/>
    </source>
</evidence>
<dbReference type="AlphaFoldDB" id="A0A9P6L8F3"/>
<dbReference type="Proteomes" id="UP000736335">
    <property type="component" value="Unassembled WGS sequence"/>
</dbReference>
<proteinExistence type="predicted"/>
<feature type="domain" description="DRBM" evidence="2">
    <location>
        <begin position="3"/>
        <end position="72"/>
    </location>
</feature>
<sequence>MDSPLDQLNNYLQKAKLTASASWADKQSGLKHEAVWTSTFKLNGVEMGTGTAKTKRLARTLAARENVHARFWRVGP</sequence>
<dbReference type="GO" id="GO:0003723">
    <property type="term" value="F:RNA binding"/>
    <property type="evidence" value="ECO:0007669"/>
    <property type="project" value="UniProtKB-UniRule"/>
</dbReference>
<reference evidence="3" key="1">
    <citation type="journal article" date="2020" name="Nat. Commun.">
        <title>Large-scale genome sequencing of mycorrhizal fungi provides insights into the early evolution of symbiotic traits.</title>
        <authorList>
            <person name="Miyauchi S."/>
            <person name="Kiss E."/>
            <person name="Kuo A."/>
            <person name="Drula E."/>
            <person name="Kohler A."/>
            <person name="Sanchez-Garcia M."/>
            <person name="Morin E."/>
            <person name="Andreopoulos B."/>
            <person name="Barry K.W."/>
            <person name="Bonito G."/>
            <person name="Buee M."/>
            <person name="Carver A."/>
            <person name="Chen C."/>
            <person name="Cichocki N."/>
            <person name="Clum A."/>
            <person name="Culley D."/>
            <person name="Crous P.W."/>
            <person name="Fauchery L."/>
            <person name="Girlanda M."/>
            <person name="Hayes R.D."/>
            <person name="Keri Z."/>
            <person name="LaButti K."/>
            <person name="Lipzen A."/>
            <person name="Lombard V."/>
            <person name="Magnuson J."/>
            <person name="Maillard F."/>
            <person name="Murat C."/>
            <person name="Nolan M."/>
            <person name="Ohm R.A."/>
            <person name="Pangilinan J."/>
            <person name="Pereira M.F."/>
            <person name="Perotto S."/>
            <person name="Peter M."/>
            <person name="Pfister S."/>
            <person name="Riley R."/>
            <person name="Sitrit Y."/>
            <person name="Stielow J.B."/>
            <person name="Szollosi G."/>
            <person name="Zifcakova L."/>
            <person name="Stursova M."/>
            <person name="Spatafora J.W."/>
            <person name="Tedersoo L."/>
            <person name="Vaario L.M."/>
            <person name="Yamada A."/>
            <person name="Yan M."/>
            <person name="Wang P."/>
            <person name="Xu J."/>
            <person name="Bruns T."/>
            <person name="Baldrian P."/>
            <person name="Vilgalys R."/>
            <person name="Dunand C."/>
            <person name="Henrissat B."/>
            <person name="Grigoriev I.V."/>
            <person name="Hibbett D."/>
            <person name="Nagy L.G."/>
            <person name="Martin F.M."/>
        </authorList>
    </citation>
    <scope>NUCLEOTIDE SEQUENCE</scope>
    <source>
        <strain evidence="3">UH-Tt-Lm1</strain>
    </source>
</reference>
<dbReference type="OrthoDB" id="3246846at2759"/>
<evidence type="ECO:0000259" key="2">
    <source>
        <dbReference type="PROSITE" id="PS50137"/>
    </source>
</evidence>
<organism evidence="3 4">
    <name type="scientific">Thelephora terrestris</name>
    <dbReference type="NCBI Taxonomy" id="56493"/>
    <lineage>
        <taxon>Eukaryota</taxon>
        <taxon>Fungi</taxon>
        <taxon>Dikarya</taxon>
        <taxon>Basidiomycota</taxon>
        <taxon>Agaricomycotina</taxon>
        <taxon>Agaricomycetes</taxon>
        <taxon>Thelephorales</taxon>
        <taxon>Thelephoraceae</taxon>
        <taxon>Thelephora</taxon>
    </lineage>
</organism>
<dbReference type="Gene3D" id="3.30.160.20">
    <property type="match status" value="1"/>
</dbReference>
<evidence type="ECO:0000313" key="3">
    <source>
        <dbReference type="EMBL" id="KAF9786751.1"/>
    </source>
</evidence>
<dbReference type="SUPFAM" id="SSF54768">
    <property type="entry name" value="dsRNA-binding domain-like"/>
    <property type="match status" value="1"/>
</dbReference>
<dbReference type="InterPro" id="IPR014720">
    <property type="entry name" value="dsRBD_dom"/>
</dbReference>
<dbReference type="PROSITE" id="PS50137">
    <property type="entry name" value="DS_RBD"/>
    <property type="match status" value="1"/>
</dbReference>
<dbReference type="EMBL" id="WIUZ02000005">
    <property type="protein sequence ID" value="KAF9786751.1"/>
    <property type="molecule type" value="Genomic_DNA"/>
</dbReference>
<reference evidence="3" key="2">
    <citation type="submission" date="2020-11" db="EMBL/GenBank/DDBJ databases">
        <authorList>
            <consortium name="DOE Joint Genome Institute"/>
            <person name="Kuo A."/>
            <person name="Miyauchi S."/>
            <person name="Kiss E."/>
            <person name="Drula E."/>
            <person name="Kohler A."/>
            <person name="Sanchez-Garcia M."/>
            <person name="Andreopoulos B."/>
            <person name="Barry K.W."/>
            <person name="Bonito G."/>
            <person name="Buee M."/>
            <person name="Carver A."/>
            <person name="Chen C."/>
            <person name="Cichocki N."/>
            <person name="Clum A."/>
            <person name="Culley D."/>
            <person name="Crous P.W."/>
            <person name="Fauchery L."/>
            <person name="Girlanda M."/>
            <person name="Hayes R."/>
            <person name="Keri Z."/>
            <person name="Labutti K."/>
            <person name="Lipzen A."/>
            <person name="Lombard V."/>
            <person name="Magnuson J."/>
            <person name="Maillard F."/>
            <person name="Morin E."/>
            <person name="Murat C."/>
            <person name="Nolan M."/>
            <person name="Ohm R."/>
            <person name="Pangilinan J."/>
            <person name="Pereira M."/>
            <person name="Perotto S."/>
            <person name="Peter M."/>
            <person name="Riley R."/>
            <person name="Sitrit Y."/>
            <person name="Stielow B."/>
            <person name="Szollosi G."/>
            <person name="Zifcakova L."/>
            <person name="Stursova M."/>
            <person name="Spatafora J.W."/>
            <person name="Tedersoo L."/>
            <person name="Vaario L.-M."/>
            <person name="Yamada A."/>
            <person name="Yan M."/>
            <person name="Wang P."/>
            <person name="Xu J."/>
            <person name="Bruns T."/>
            <person name="Baldrian P."/>
            <person name="Vilgalys R."/>
            <person name="Henrissat B."/>
            <person name="Grigoriev I.V."/>
            <person name="Hibbett D."/>
            <person name="Nagy L.G."/>
            <person name="Martin F.M."/>
        </authorList>
    </citation>
    <scope>NUCLEOTIDE SEQUENCE</scope>
    <source>
        <strain evidence="3">UH-Tt-Lm1</strain>
    </source>
</reference>
<name>A0A9P6L8F3_9AGAM</name>
<protein>
    <recommendedName>
        <fullName evidence="2">DRBM domain-containing protein</fullName>
    </recommendedName>
</protein>
<dbReference type="CDD" id="cd00048">
    <property type="entry name" value="DSRM_SF"/>
    <property type="match status" value="1"/>
</dbReference>
<gene>
    <name evidence="3" type="ORF">BJ322DRAFT_1106870</name>
</gene>
<keyword evidence="4" id="KW-1185">Reference proteome</keyword>
<evidence type="ECO:0000256" key="1">
    <source>
        <dbReference type="PROSITE-ProRule" id="PRU00266"/>
    </source>
</evidence>
<comment type="caution">
    <text evidence="3">The sequence shown here is derived from an EMBL/GenBank/DDBJ whole genome shotgun (WGS) entry which is preliminary data.</text>
</comment>
<keyword evidence="1" id="KW-0694">RNA-binding</keyword>